<sequence length="208" mass="23899">MIITGDIHAFSQDFATLASPTIDWLHKFKNITEKTKYFLHLGGPAGALVALGLDMAFGEDSPEQKAIHNLHVDVIHKFKNLDITLQTMEGKILNEFKLEAYRNDVTNKMLDLESLYIFATNRYYNVRKHYKTSFIDACKTSGPKRILQGIEKLTVKECPTPHQSSEELYSQFLKIFFNIEKMIGKIELKPGFNEYQSAKFGQILLIYK</sequence>
<protein>
    <submittedName>
        <fullName evidence="2">Metallophos domain-containing protein</fullName>
    </submittedName>
</protein>
<dbReference type="Proteomes" id="UP000095281">
    <property type="component" value="Unplaced"/>
</dbReference>
<accession>A0A1I8BKU9</accession>
<keyword evidence="1" id="KW-1185">Reference proteome</keyword>
<reference evidence="2" key="1">
    <citation type="submission" date="2016-11" db="UniProtKB">
        <authorList>
            <consortium name="WormBaseParasite"/>
        </authorList>
    </citation>
    <scope>IDENTIFICATION</scope>
</reference>
<organism evidence="1 2">
    <name type="scientific">Meloidogyne hapla</name>
    <name type="common">Root-knot nematode worm</name>
    <dbReference type="NCBI Taxonomy" id="6305"/>
    <lineage>
        <taxon>Eukaryota</taxon>
        <taxon>Metazoa</taxon>
        <taxon>Ecdysozoa</taxon>
        <taxon>Nematoda</taxon>
        <taxon>Chromadorea</taxon>
        <taxon>Rhabditida</taxon>
        <taxon>Tylenchina</taxon>
        <taxon>Tylenchomorpha</taxon>
        <taxon>Tylenchoidea</taxon>
        <taxon>Meloidogynidae</taxon>
        <taxon>Meloidogyninae</taxon>
        <taxon>Meloidogyne</taxon>
    </lineage>
</organism>
<evidence type="ECO:0000313" key="2">
    <source>
        <dbReference type="WBParaSite" id="MhA1_Contig297.frz3.gene7"/>
    </source>
</evidence>
<proteinExistence type="predicted"/>
<name>A0A1I8BKU9_MELHA</name>
<dbReference type="WBParaSite" id="MhA1_Contig297.frz3.gene7">
    <property type="protein sequence ID" value="MhA1_Contig297.frz3.gene7"/>
    <property type="gene ID" value="MhA1_Contig297.frz3.gene7"/>
</dbReference>
<evidence type="ECO:0000313" key="1">
    <source>
        <dbReference type="Proteomes" id="UP000095281"/>
    </source>
</evidence>
<dbReference type="AlphaFoldDB" id="A0A1I8BKU9"/>